<organism evidence="2 3">
    <name type="scientific">Hanamia caeni</name>
    <dbReference type="NCBI Taxonomy" id="2294116"/>
    <lineage>
        <taxon>Bacteria</taxon>
        <taxon>Pseudomonadati</taxon>
        <taxon>Bacteroidota</taxon>
        <taxon>Chitinophagia</taxon>
        <taxon>Chitinophagales</taxon>
        <taxon>Chitinophagaceae</taxon>
        <taxon>Hanamia</taxon>
    </lineage>
</organism>
<accession>A0A3M9NQY6</accession>
<name>A0A3M9NQY6_9BACT</name>
<dbReference type="RefSeq" id="WP_123119132.1">
    <property type="nucleotide sequence ID" value="NZ_RJJR01000001.1"/>
</dbReference>
<dbReference type="SUPFAM" id="SSF54909">
    <property type="entry name" value="Dimeric alpha+beta barrel"/>
    <property type="match status" value="2"/>
</dbReference>
<dbReference type="Pfam" id="PF07978">
    <property type="entry name" value="NIPSNAP"/>
    <property type="match status" value="1"/>
</dbReference>
<protein>
    <submittedName>
        <fullName evidence="2">NIPSNAP family containing protein</fullName>
    </submittedName>
</protein>
<dbReference type="InterPro" id="IPR012577">
    <property type="entry name" value="NIPSNAP"/>
</dbReference>
<keyword evidence="3" id="KW-1185">Reference proteome</keyword>
<evidence type="ECO:0000313" key="2">
    <source>
        <dbReference type="EMBL" id="RNI40241.1"/>
    </source>
</evidence>
<proteinExistence type="predicted"/>
<reference evidence="2 3" key="1">
    <citation type="submission" date="2018-11" db="EMBL/GenBank/DDBJ databases">
        <title>Draft genome sequence of Ferruginibacter sp. BO-59.</title>
        <authorList>
            <person name="Im W.T."/>
        </authorList>
    </citation>
    <scope>NUCLEOTIDE SEQUENCE [LARGE SCALE GENOMIC DNA]</scope>
    <source>
        <strain evidence="2 3">BO-59</strain>
    </source>
</reference>
<dbReference type="OrthoDB" id="192769at2"/>
<dbReference type="InterPro" id="IPR011008">
    <property type="entry name" value="Dimeric_a/b-barrel"/>
</dbReference>
<dbReference type="EMBL" id="RJJR01000001">
    <property type="protein sequence ID" value="RNI40241.1"/>
    <property type="molecule type" value="Genomic_DNA"/>
</dbReference>
<dbReference type="AlphaFoldDB" id="A0A3M9NQY6"/>
<comment type="caution">
    <text evidence="2">The sequence shown here is derived from an EMBL/GenBank/DDBJ whole genome shotgun (WGS) entry which is preliminary data.</text>
</comment>
<evidence type="ECO:0000259" key="1">
    <source>
        <dbReference type="Pfam" id="PF07978"/>
    </source>
</evidence>
<sequence>MNKIFRLTAIIFSFMFLSNNSYSKAINKMIFQFRIYHLKDEKQVSITDSFLQHAFIPALHRFGIKNIGVFKPLDNDTAVDKKIYVLIPFASVDQWMKIDERLHSDLFFKKDGESFLHADAAAPPFQRMESILMNAFDGQPAMDLPKHKDADRVFELRSYESPTVHLADTKRAMFNNDEMEIFMRLGFNPVFYGEVISGGRMPNLMYMPIFKSVDDRNAQWKVFGSDPKWKEISADPKYENKVSVSHIDSILMHSTDYSDY</sequence>
<evidence type="ECO:0000313" key="3">
    <source>
        <dbReference type="Proteomes" id="UP000267223"/>
    </source>
</evidence>
<dbReference type="Proteomes" id="UP000267223">
    <property type="component" value="Unassembled WGS sequence"/>
</dbReference>
<gene>
    <name evidence="2" type="ORF">EFY79_02790</name>
</gene>
<feature type="domain" description="NIPSNAP" evidence="1">
    <location>
        <begin position="154"/>
        <end position="258"/>
    </location>
</feature>
<dbReference type="Gene3D" id="3.30.70.100">
    <property type="match status" value="2"/>
</dbReference>